<keyword evidence="3" id="KW-1185">Reference proteome</keyword>
<accession>A0A2T6KRI2</accession>
<dbReference type="RefSeq" id="WP_133175932.1">
    <property type="nucleotide sequence ID" value="NZ_QBUD01000001.1"/>
</dbReference>
<gene>
    <name evidence="2" type="ORF">C8N45_101765</name>
</gene>
<protein>
    <submittedName>
        <fullName evidence="2">Uncharacterized protein</fullName>
    </submittedName>
</protein>
<keyword evidence="1" id="KW-1133">Transmembrane helix</keyword>
<keyword evidence="1" id="KW-0472">Membrane</keyword>
<evidence type="ECO:0000313" key="3">
    <source>
        <dbReference type="Proteomes" id="UP000244523"/>
    </source>
</evidence>
<keyword evidence="1" id="KW-0812">Transmembrane</keyword>
<feature type="transmembrane region" description="Helical" evidence="1">
    <location>
        <begin position="12"/>
        <end position="40"/>
    </location>
</feature>
<dbReference type="Proteomes" id="UP000244523">
    <property type="component" value="Unassembled WGS sequence"/>
</dbReference>
<comment type="caution">
    <text evidence="2">The sequence shown here is derived from an EMBL/GenBank/DDBJ whole genome shotgun (WGS) entry which is preliminary data.</text>
</comment>
<evidence type="ECO:0000313" key="2">
    <source>
        <dbReference type="EMBL" id="PUB19172.1"/>
    </source>
</evidence>
<dbReference type="EMBL" id="QBUD01000001">
    <property type="protein sequence ID" value="PUB19172.1"/>
    <property type="molecule type" value="Genomic_DNA"/>
</dbReference>
<dbReference type="AlphaFoldDB" id="A0A2T6KRI2"/>
<reference evidence="2 3" key="1">
    <citation type="submission" date="2018-04" db="EMBL/GenBank/DDBJ databases">
        <title>Genomic Encyclopedia of Archaeal and Bacterial Type Strains, Phase II (KMG-II): from individual species to whole genera.</title>
        <authorList>
            <person name="Goeker M."/>
        </authorList>
    </citation>
    <scope>NUCLEOTIDE SEQUENCE [LARGE SCALE GENOMIC DNA]</scope>
    <source>
        <strain evidence="2 3">DSM 29955</strain>
    </source>
</reference>
<proteinExistence type="predicted"/>
<sequence>MIGEARARTINIISAFHGVPVAVLLGVLGAFAAGITALVLPTSVSEFVCRTATICLSGAPRIGSVEPLGEDLYLVSLEGDALGPDVRAQRQMIMITTGESKSLLRTDTPPVVGAYAPTSEADTNETETIVAALTGLRPDRMLHVLSVMPGLASAGPLTGQIAQRLEVADFGTTCADFAVAAQQFEVMDIMGASYDASDRVELRLMKMTEGCGGSGQ</sequence>
<evidence type="ECO:0000256" key="1">
    <source>
        <dbReference type="SAM" id="Phobius"/>
    </source>
</evidence>
<organism evidence="2 3">
    <name type="scientific">Yoonia sediminilitoris</name>
    <dbReference type="NCBI Taxonomy" id="1286148"/>
    <lineage>
        <taxon>Bacteria</taxon>
        <taxon>Pseudomonadati</taxon>
        <taxon>Pseudomonadota</taxon>
        <taxon>Alphaproteobacteria</taxon>
        <taxon>Rhodobacterales</taxon>
        <taxon>Paracoccaceae</taxon>
        <taxon>Yoonia</taxon>
    </lineage>
</organism>
<name>A0A2T6KRI2_9RHOB</name>